<dbReference type="Pfam" id="PF06508">
    <property type="entry name" value="QueC"/>
    <property type="match status" value="1"/>
</dbReference>
<protein>
    <recommendedName>
        <fullName evidence="8">7-cyano-7-deazaguanine synthase</fullName>
        <ecNumber evidence="8">6.3.4.20</ecNumber>
    </recommendedName>
</protein>
<sequence>MEKKVLLFSGGFDSTLQEWLIKPDVLLYVDMKTSYSEVEIEFLKTLPTYYTDRLIIKECPLGEYERENKYLPYRNLILGTLAMEYGQHVYFGFNEADNAPDKDDLFLKRITSLFKHLNVNCIGDMGWENRKFSFNAPFKHLTKTELVAKCLKKGMDPEVIRHIRSCYDGVSKIGCGVCRPCINRAVSLINNGIYSDDLFDAPVTPESIKDLIKKTEESEHSKNYYADLKKAYKRIRQKG</sequence>
<keyword evidence="2" id="KW-0436">Ligase</keyword>
<comment type="catalytic activity">
    <reaction evidence="9">
        <text>7-carboxy-7-carbaguanine + NH4(+) + 2 ATP = 7-cyano-7-carbaguanine + 2 AMP + 2 diphosphate + 2 H(+)</text>
        <dbReference type="Rhea" id="RHEA:27982"/>
        <dbReference type="ChEBI" id="CHEBI:15378"/>
        <dbReference type="ChEBI" id="CHEBI:28938"/>
        <dbReference type="ChEBI" id="CHEBI:30616"/>
        <dbReference type="ChEBI" id="CHEBI:33019"/>
        <dbReference type="ChEBI" id="CHEBI:45075"/>
        <dbReference type="ChEBI" id="CHEBI:61036"/>
        <dbReference type="ChEBI" id="CHEBI:456215"/>
        <dbReference type="EC" id="6.3.4.20"/>
    </reaction>
</comment>
<evidence type="ECO:0000256" key="3">
    <source>
        <dbReference type="ARBA" id="ARBA00022723"/>
    </source>
</evidence>
<dbReference type="GO" id="GO:0005524">
    <property type="term" value="F:ATP binding"/>
    <property type="evidence" value="ECO:0007669"/>
    <property type="project" value="UniProtKB-KW"/>
</dbReference>
<evidence type="ECO:0000256" key="6">
    <source>
        <dbReference type="ARBA" id="ARBA00022840"/>
    </source>
</evidence>
<evidence type="ECO:0000256" key="2">
    <source>
        <dbReference type="ARBA" id="ARBA00022598"/>
    </source>
</evidence>
<dbReference type="PANTHER" id="PTHR42914:SF1">
    <property type="entry name" value="7-CYANO-7-DEAZAGUANINE SYNTHASE"/>
    <property type="match status" value="1"/>
</dbReference>
<keyword evidence="4" id="KW-0547">Nucleotide-binding</keyword>
<dbReference type="Gene3D" id="3.40.50.620">
    <property type="entry name" value="HUPs"/>
    <property type="match status" value="1"/>
</dbReference>
<dbReference type="GO" id="GO:0016874">
    <property type="term" value="F:ligase activity"/>
    <property type="evidence" value="ECO:0007669"/>
    <property type="project" value="UniProtKB-KW"/>
</dbReference>
<keyword evidence="5" id="KW-0862">Zinc</keyword>
<dbReference type="InterPro" id="IPR018317">
    <property type="entry name" value="QueC"/>
</dbReference>
<keyword evidence="3" id="KW-0479">Metal-binding</keyword>
<dbReference type="InterPro" id="IPR014729">
    <property type="entry name" value="Rossmann-like_a/b/a_fold"/>
</dbReference>
<evidence type="ECO:0000256" key="7">
    <source>
        <dbReference type="ARBA" id="ARBA00037993"/>
    </source>
</evidence>
<evidence type="ECO:0000313" key="10">
    <source>
        <dbReference type="EMBL" id="DAF47566.1"/>
    </source>
</evidence>
<dbReference type="SUPFAM" id="SSF52402">
    <property type="entry name" value="Adenine nucleotide alpha hydrolases-like"/>
    <property type="match status" value="1"/>
</dbReference>
<evidence type="ECO:0000256" key="1">
    <source>
        <dbReference type="ARBA" id="ARBA00005061"/>
    </source>
</evidence>
<evidence type="ECO:0000256" key="8">
    <source>
        <dbReference type="ARBA" id="ARBA00039149"/>
    </source>
</evidence>
<comment type="pathway">
    <text evidence="1">Purine metabolism; 7-cyano-7-deazaguanine biosynthesis.</text>
</comment>
<reference evidence="10" key="1">
    <citation type="journal article" date="2021" name="Proc. Natl. Acad. Sci. U.S.A.">
        <title>A Catalog of Tens of Thousands of Viruses from Human Metagenomes Reveals Hidden Associations with Chronic Diseases.</title>
        <authorList>
            <person name="Tisza M.J."/>
            <person name="Buck C.B."/>
        </authorList>
    </citation>
    <scope>NUCLEOTIDE SEQUENCE</scope>
    <source>
        <strain evidence="10">CtByu2</strain>
    </source>
</reference>
<proteinExistence type="inferred from homology"/>
<name>A0A8S5S9F5_9CAUD</name>
<dbReference type="PANTHER" id="PTHR42914">
    <property type="entry name" value="7-CYANO-7-DEAZAGUANINE SYNTHASE"/>
    <property type="match status" value="1"/>
</dbReference>
<evidence type="ECO:0000256" key="5">
    <source>
        <dbReference type="ARBA" id="ARBA00022833"/>
    </source>
</evidence>
<keyword evidence="6" id="KW-0067">ATP-binding</keyword>
<evidence type="ECO:0000256" key="4">
    <source>
        <dbReference type="ARBA" id="ARBA00022741"/>
    </source>
</evidence>
<dbReference type="EMBL" id="BK032557">
    <property type="protein sequence ID" value="DAF47566.1"/>
    <property type="molecule type" value="Genomic_DNA"/>
</dbReference>
<dbReference type="GO" id="GO:0046872">
    <property type="term" value="F:metal ion binding"/>
    <property type="evidence" value="ECO:0007669"/>
    <property type="project" value="UniProtKB-KW"/>
</dbReference>
<evidence type="ECO:0000256" key="9">
    <source>
        <dbReference type="ARBA" id="ARBA00047890"/>
    </source>
</evidence>
<comment type="similarity">
    <text evidence="7">Belongs to the QueC family.</text>
</comment>
<accession>A0A8S5S9F5</accession>
<dbReference type="EC" id="6.3.4.20" evidence="8"/>
<organism evidence="10">
    <name type="scientific">Myoviridae sp. ctByu2</name>
    <dbReference type="NCBI Taxonomy" id="2827668"/>
    <lineage>
        <taxon>Viruses</taxon>
        <taxon>Duplodnaviria</taxon>
        <taxon>Heunggongvirae</taxon>
        <taxon>Uroviricota</taxon>
        <taxon>Caudoviricetes</taxon>
    </lineage>
</organism>